<evidence type="ECO:0000256" key="2">
    <source>
        <dbReference type="ARBA" id="ARBA00022692"/>
    </source>
</evidence>
<feature type="transmembrane region" description="Helical" evidence="5">
    <location>
        <begin position="601"/>
        <end position="626"/>
    </location>
</feature>
<feature type="transmembrane region" description="Helical" evidence="5">
    <location>
        <begin position="7"/>
        <end position="33"/>
    </location>
</feature>
<feature type="transmembrane region" description="Helical" evidence="5">
    <location>
        <begin position="632"/>
        <end position="655"/>
    </location>
</feature>
<keyword evidence="3 5" id="KW-1133">Transmembrane helix</keyword>
<evidence type="ECO:0000256" key="1">
    <source>
        <dbReference type="ARBA" id="ARBA00004141"/>
    </source>
</evidence>
<dbReference type="SUPFAM" id="SSF101967">
    <property type="entry name" value="Adhesin YadA, collagen-binding domain"/>
    <property type="match status" value="1"/>
</dbReference>
<sequence length="762" mass="75912">MKSKDRIFTALWPIVVCAAIALIPLIYAGLLVWSNVDPTHNLSSIPAAIVNVDEAAEAADGSTQHLGDDLVDELLSNEESTNFDWTVMDANDAAAQLEAGKQLVVLTIPADFSQAAVSAGSDEVADAAQAKLVIATNDGSNLIMGNIAATVGEKITDTLRTQVSETYLENVYLGFTDVHGSITDAADGASELAGGAVDAADGSGELVVGLQEIADGTVDLSDGAATLAAGTVTATEGASSLATGLQTLNEGAAAVPENTKALADGAVQTATGAGTLATGASEVATGASSLSEALGTLALGAGQVADGGETALAGAQTLNTGAGAALTGATTLDDGLDALIANYSVMTDDQRLATLNGLAAGSASLVGENGTGLTALAAGTTALVGDEETGLTKLAAGGRSVATGAQTVSDESTKLVTGADQVSDGAAQLSGGATQVSDGASALQTGLATLVEGIGSAHTGADQLAAGMPALSSGAAQLAEGTVTLKDGASSAVTGASTLDDGLGELSKGADELSTVLNDGVHDIPNYSDDEARQLSQVSAAPVVLEQERINEVPEYGYGLAPYFMGLSLWVGALAFYMMMPALKPKLMAGRGSSIGVALRSLAPGALMALVQSMLMVGVVHFAVGIELENLAGAFGIALLTSLTFFAINQALIALLGPAGRFVALVFMVFQLASAGGSYPIQTAPDLFQTLNSWLPLTYPVEAFRSMIAGGTIGVSTAVWVLSCWFIGAVVVAVGAVTLKRRGLSHAEPAGAEIPAGVLAAA</sequence>
<name>A0A940PY25_9MICO</name>
<dbReference type="NCBIfam" id="TIGR03061">
    <property type="entry name" value="pip_yhgE_Nterm"/>
    <property type="match status" value="1"/>
</dbReference>
<proteinExistence type="predicted"/>
<dbReference type="Pfam" id="PF12698">
    <property type="entry name" value="ABC2_membrane_3"/>
    <property type="match status" value="1"/>
</dbReference>
<evidence type="ECO:0000313" key="7">
    <source>
        <dbReference type="EMBL" id="MBP1327186.1"/>
    </source>
</evidence>
<dbReference type="Gene3D" id="1.10.287.950">
    <property type="entry name" value="Methyl-accepting chemotaxis protein"/>
    <property type="match status" value="1"/>
</dbReference>
<keyword evidence="4 5" id="KW-0472">Membrane</keyword>
<dbReference type="InterPro" id="IPR013525">
    <property type="entry name" value="ABC2_TM"/>
</dbReference>
<gene>
    <name evidence="7" type="ORF">JOF28_002418</name>
</gene>
<dbReference type="NCBIfam" id="TIGR03057">
    <property type="entry name" value="xxxLxxG_by_4"/>
    <property type="match status" value="3"/>
</dbReference>
<protein>
    <submittedName>
        <fullName evidence="7">Membrane protein</fullName>
    </submittedName>
</protein>
<dbReference type="GO" id="GO:0016020">
    <property type="term" value="C:membrane"/>
    <property type="evidence" value="ECO:0007669"/>
    <property type="project" value="UniProtKB-SubCell"/>
</dbReference>
<dbReference type="InterPro" id="IPR023908">
    <property type="entry name" value="xxxLxxG_rpt"/>
</dbReference>
<dbReference type="Proteomes" id="UP000675163">
    <property type="component" value="Unassembled WGS sequence"/>
</dbReference>
<evidence type="ECO:0000256" key="5">
    <source>
        <dbReference type="SAM" id="Phobius"/>
    </source>
</evidence>
<feature type="domain" description="ABC-2 type transporter transmembrane" evidence="6">
    <location>
        <begin position="535"/>
        <end position="734"/>
    </location>
</feature>
<dbReference type="EMBL" id="JAFIDA010000001">
    <property type="protein sequence ID" value="MBP1327186.1"/>
    <property type="molecule type" value="Genomic_DNA"/>
</dbReference>
<organism evidence="7 8">
    <name type="scientific">Leucobacter exalbidus</name>
    <dbReference type="NCBI Taxonomy" id="662960"/>
    <lineage>
        <taxon>Bacteria</taxon>
        <taxon>Bacillati</taxon>
        <taxon>Actinomycetota</taxon>
        <taxon>Actinomycetes</taxon>
        <taxon>Micrococcales</taxon>
        <taxon>Microbacteriaceae</taxon>
        <taxon>Leucobacter</taxon>
    </lineage>
</organism>
<dbReference type="PANTHER" id="PTHR43077">
    <property type="entry name" value="TRANSPORT PERMEASE YVFS-RELATED"/>
    <property type="match status" value="1"/>
</dbReference>
<dbReference type="RefSeq" id="WP_209705977.1">
    <property type="nucleotide sequence ID" value="NZ_JAFIDA010000001.1"/>
</dbReference>
<dbReference type="AlphaFoldDB" id="A0A940PY25"/>
<comment type="subcellular location">
    <subcellularLocation>
        <location evidence="1">Membrane</location>
        <topology evidence="1">Multi-pass membrane protein</topology>
    </subcellularLocation>
</comment>
<evidence type="ECO:0000259" key="6">
    <source>
        <dbReference type="Pfam" id="PF12698"/>
    </source>
</evidence>
<dbReference type="NCBIfam" id="TIGR03062">
    <property type="entry name" value="pip_yhgE_Cterm"/>
    <property type="match status" value="1"/>
</dbReference>
<dbReference type="InterPro" id="IPR011049">
    <property type="entry name" value="Serralysin-like_metalloprot_C"/>
</dbReference>
<dbReference type="InterPro" id="IPR017501">
    <property type="entry name" value="Phage_infect_YhgE_C"/>
</dbReference>
<reference evidence="7" key="1">
    <citation type="submission" date="2021-02" db="EMBL/GenBank/DDBJ databases">
        <title>Sequencing the genomes of 1000 actinobacteria strains.</title>
        <authorList>
            <person name="Klenk H.-P."/>
        </authorList>
    </citation>
    <scope>NUCLEOTIDE SEQUENCE</scope>
    <source>
        <strain evidence="7">DSM 22850</strain>
    </source>
</reference>
<keyword evidence="8" id="KW-1185">Reference proteome</keyword>
<evidence type="ECO:0000256" key="3">
    <source>
        <dbReference type="ARBA" id="ARBA00022989"/>
    </source>
</evidence>
<evidence type="ECO:0000313" key="8">
    <source>
        <dbReference type="Proteomes" id="UP000675163"/>
    </source>
</evidence>
<comment type="caution">
    <text evidence="7">The sequence shown here is derived from an EMBL/GenBank/DDBJ whole genome shotgun (WGS) entry which is preliminary data.</text>
</comment>
<dbReference type="GO" id="GO:0140359">
    <property type="term" value="F:ABC-type transporter activity"/>
    <property type="evidence" value="ECO:0007669"/>
    <property type="project" value="InterPro"/>
</dbReference>
<dbReference type="InterPro" id="IPR017500">
    <property type="entry name" value="Phage_infect_YhgE_N"/>
</dbReference>
<evidence type="ECO:0000256" key="4">
    <source>
        <dbReference type="ARBA" id="ARBA00023136"/>
    </source>
</evidence>
<dbReference type="InterPro" id="IPR051328">
    <property type="entry name" value="T7SS_ABC-Transporter"/>
</dbReference>
<keyword evidence="2 5" id="KW-0812">Transmembrane</keyword>
<feature type="transmembrane region" description="Helical" evidence="5">
    <location>
        <begin position="560"/>
        <end position="580"/>
    </location>
</feature>
<dbReference type="PANTHER" id="PTHR43077:SF5">
    <property type="entry name" value="PHAGE INFECTION PROTEIN"/>
    <property type="match status" value="1"/>
</dbReference>
<accession>A0A940PY25</accession>
<feature type="transmembrane region" description="Helical" evidence="5">
    <location>
        <begin position="717"/>
        <end position="739"/>
    </location>
</feature>
<dbReference type="Gene3D" id="3.40.1710.10">
    <property type="entry name" value="abc type-2 transporter like domain"/>
    <property type="match status" value="1"/>
</dbReference>
<feature type="transmembrane region" description="Helical" evidence="5">
    <location>
        <begin position="662"/>
        <end position="681"/>
    </location>
</feature>